<accession>A0AA36CZD5</accession>
<keyword evidence="4" id="KW-1185">Reference proteome</keyword>
<comment type="caution">
    <text evidence="3">The sequence shown here is derived from an EMBL/GenBank/DDBJ whole genome shotgun (WGS) entry which is preliminary data.</text>
</comment>
<feature type="signal peptide" evidence="2">
    <location>
        <begin position="1"/>
        <end position="16"/>
    </location>
</feature>
<gene>
    <name evidence="3" type="ORF">MSPICULIGERA_LOCUS14946</name>
</gene>
<reference evidence="3" key="1">
    <citation type="submission" date="2023-06" db="EMBL/GenBank/DDBJ databases">
        <authorList>
            <person name="Delattre M."/>
        </authorList>
    </citation>
    <scope>NUCLEOTIDE SEQUENCE</scope>
    <source>
        <strain evidence="3">AF72</strain>
    </source>
</reference>
<dbReference type="AlphaFoldDB" id="A0AA36CZD5"/>
<evidence type="ECO:0000313" key="4">
    <source>
        <dbReference type="Proteomes" id="UP001177023"/>
    </source>
</evidence>
<keyword evidence="1" id="KW-0812">Transmembrane</keyword>
<dbReference type="EMBL" id="CATQJA010002645">
    <property type="protein sequence ID" value="CAJ0576657.1"/>
    <property type="molecule type" value="Genomic_DNA"/>
</dbReference>
<dbReference type="Proteomes" id="UP001177023">
    <property type="component" value="Unassembled WGS sequence"/>
</dbReference>
<protein>
    <submittedName>
        <fullName evidence="3">Uncharacterized protein</fullName>
    </submittedName>
</protein>
<evidence type="ECO:0000313" key="3">
    <source>
        <dbReference type="EMBL" id="CAJ0576657.1"/>
    </source>
</evidence>
<keyword evidence="1" id="KW-0472">Membrane</keyword>
<name>A0AA36CZD5_9BILA</name>
<evidence type="ECO:0000256" key="2">
    <source>
        <dbReference type="SAM" id="SignalP"/>
    </source>
</evidence>
<proteinExistence type="predicted"/>
<feature type="non-terminal residue" evidence="3">
    <location>
        <position position="1"/>
    </location>
</feature>
<feature type="chain" id="PRO_5041432356" evidence="2">
    <location>
        <begin position="17"/>
        <end position="123"/>
    </location>
</feature>
<feature type="transmembrane region" description="Helical" evidence="1">
    <location>
        <begin position="82"/>
        <end position="100"/>
    </location>
</feature>
<sequence>MFLIWIFGSLILPATAYEMQTDTYGYLELADGTTKFIGTDSGTLKLTTRSYYDTCKSRFANYVAYYANGTFQCLADAVTADIAVYLVWIFLILPIVVSLVTELTYSCLRSPDEDYFYRCAAAG</sequence>
<evidence type="ECO:0000256" key="1">
    <source>
        <dbReference type="SAM" id="Phobius"/>
    </source>
</evidence>
<keyword evidence="1" id="KW-1133">Transmembrane helix</keyword>
<keyword evidence="2" id="KW-0732">Signal</keyword>
<organism evidence="3 4">
    <name type="scientific">Mesorhabditis spiculigera</name>
    <dbReference type="NCBI Taxonomy" id="96644"/>
    <lineage>
        <taxon>Eukaryota</taxon>
        <taxon>Metazoa</taxon>
        <taxon>Ecdysozoa</taxon>
        <taxon>Nematoda</taxon>
        <taxon>Chromadorea</taxon>
        <taxon>Rhabditida</taxon>
        <taxon>Rhabditina</taxon>
        <taxon>Rhabditomorpha</taxon>
        <taxon>Rhabditoidea</taxon>
        <taxon>Rhabditidae</taxon>
        <taxon>Mesorhabditinae</taxon>
        <taxon>Mesorhabditis</taxon>
    </lineage>
</organism>